<proteinExistence type="predicted"/>
<dbReference type="AlphaFoldDB" id="A0A367ZRN9"/>
<comment type="caution">
    <text evidence="2">The sequence shown here is derived from an EMBL/GenBank/DDBJ whole genome shotgun (WGS) entry which is preliminary data.</text>
</comment>
<dbReference type="PROSITE" id="PS51257">
    <property type="entry name" value="PROKAR_LIPOPROTEIN"/>
    <property type="match status" value="1"/>
</dbReference>
<protein>
    <recommendedName>
        <fullName evidence="4">SbsA Ig-like domain-containing protein</fullName>
    </recommendedName>
</protein>
<dbReference type="Proteomes" id="UP000252355">
    <property type="component" value="Unassembled WGS sequence"/>
</dbReference>
<evidence type="ECO:0000313" key="3">
    <source>
        <dbReference type="Proteomes" id="UP000252355"/>
    </source>
</evidence>
<organism evidence="2 3">
    <name type="scientific">Candidatus Ozemobacter sibiricus</name>
    <dbReference type="NCBI Taxonomy" id="2268124"/>
    <lineage>
        <taxon>Bacteria</taxon>
        <taxon>Candidatus Ozemobacteria</taxon>
        <taxon>Candidatus Ozemobacterales</taxon>
        <taxon>Candidatus Ozemobacteraceae</taxon>
        <taxon>Candidatus Ozemobacter</taxon>
    </lineage>
</organism>
<evidence type="ECO:0000256" key="1">
    <source>
        <dbReference type="SAM" id="SignalP"/>
    </source>
</evidence>
<evidence type="ECO:0008006" key="4">
    <source>
        <dbReference type="Google" id="ProtNLM"/>
    </source>
</evidence>
<feature type="chain" id="PRO_5017042054" description="SbsA Ig-like domain-containing protein" evidence="1">
    <location>
        <begin position="21"/>
        <end position="318"/>
    </location>
</feature>
<keyword evidence="1" id="KW-0732">Signal</keyword>
<evidence type="ECO:0000313" key="2">
    <source>
        <dbReference type="EMBL" id="RCK80805.1"/>
    </source>
</evidence>
<sequence>MKVSHLFVMMALIAALSLVGCGGGGGGGDVAAIPVDANQVVMAQNVTVPAADVAVPNLKAKAHWTTFTLQIQGATFTYAIAPTSYEESGTNLILKFRHTFQVTELGTTWDKTNQVITAAKLLMGGQVIAELSNLYANGKAATADTTPTAYPKDMVVSYDTTTGAFTVTFPNGGGTATGKTIPSNSFLFVEKIMYSNSPTTLATMTYDTRNVTAPVATFTLFFNAPIANATTNWTILVKNVNTGAEFTLTSANDASLFDVSLSSNEKELTIVVRGNETKSLRAGTTYQVTLQSSDLSLKSNNAVKLSNVVRQFTTASAQ</sequence>
<dbReference type="EMBL" id="QOQW01000004">
    <property type="protein sequence ID" value="RCK80805.1"/>
    <property type="molecule type" value="Genomic_DNA"/>
</dbReference>
<reference evidence="2 3" key="1">
    <citation type="submission" date="2018-05" db="EMBL/GenBank/DDBJ databases">
        <title>A metagenomic window into the 2 km-deep terrestrial subsurface aquifer revealed taxonomically and functionally diverse microbial community comprising novel uncultured bacterial lineages.</title>
        <authorList>
            <person name="Kadnikov V.V."/>
            <person name="Mardanov A.V."/>
            <person name="Beletsky A.V."/>
            <person name="Banks D."/>
            <person name="Pimenov N.V."/>
            <person name="Frank Y.A."/>
            <person name="Karnachuk O.V."/>
            <person name="Ravin N.V."/>
        </authorList>
    </citation>
    <scope>NUCLEOTIDE SEQUENCE [LARGE SCALE GENOMIC DNA]</scope>
    <source>
        <strain evidence="2">BY5</strain>
    </source>
</reference>
<gene>
    <name evidence="2" type="ORF">OZSIB_2693</name>
</gene>
<feature type="signal peptide" evidence="1">
    <location>
        <begin position="1"/>
        <end position="20"/>
    </location>
</feature>
<accession>A0A367ZRN9</accession>
<name>A0A367ZRN9_9BACT</name>